<dbReference type="InterPro" id="IPR055088">
    <property type="entry name" value="Fibulin_C"/>
</dbReference>
<accession>A0A183JAH6</accession>
<reference evidence="5" key="1">
    <citation type="submission" date="2016-06" db="UniProtKB">
        <authorList>
            <consortium name="WormBaseParasite"/>
        </authorList>
    </citation>
    <scope>IDENTIFICATION</scope>
</reference>
<organism evidence="5">
    <name type="scientific">Soboliphyme baturini</name>
    <dbReference type="NCBI Taxonomy" id="241478"/>
    <lineage>
        <taxon>Eukaryota</taxon>
        <taxon>Metazoa</taxon>
        <taxon>Ecdysozoa</taxon>
        <taxon>Nematoda</taxon>
        <taxon>Enoplea</taxon>
        <taxon>Dorylaimia</taxon>
        <taxon>Dioctophymatida</taxon>
        <taxon>Dioctophymatoidea</taxon>
        <taxon>Soboliphymatidae</taxon>
        <taxon>Soboliphyme</taxon>
    </lineage>
</organism>
<evidence type="ECO:0000259" key="2">
    <source>
        <dbReference type="Pfam" id="PF22914"/>
    </source>
</evidence>
<proteinExistence type="predicted"/>
<name>A0A183JAH6_9BILA</name>
<dbReference type="WBParaSite" id="SBAD_0001328701-mRNA-1">
    <property type="protein sequence ID" value="SBAD_0001328701-mRNA-1"/>
    <property type="gene ID" value="SBAD_0001328701"/>
</dbReference>
<reference evidence="3 4" key="2">
    <citation type="submission" date="2018-11" db="EMBL/GenBank/DDBJ databases">
        <authorList>
            <consortium name="Pathogen Informatics"/>
        </authorList>
    </citation>
    <scope>NUCLEOTIDE SEQUENCE [LARGE SCALE GENOMIC DNA]</scope>
</reference>
<evidence type="ECO:0000313" key="4">
    <source>
        <dbReference type="Proteomes" id="UP000270296"/>
    </source>
</evidence>
<protein>
    <submittedName>
        <fullName evidence="5">Integrin alpha-2 domain-containing protein</fullName>
    </submittedName>
</protein>
<feature type="domain" description="Fibulin C-terminal Ig-like" evidence="2">
    <location>
        <begin position="15"/>
        <end position="130"/>
    </location>
</feature>
<evidence type="ECO:0000313" key="3">
    <source>
        <dbReference type="EMBL" id="VDP52431.1"/>
    </source>
</evidence>
<keyword evidence="1" id="KW-0677">Repeat</keyword>
<dbReference type="OrthoDB" id="10060424at2759"/>
<dbReference type="EMBL" id="UZAM01019186">
    <property type="protein sequence ID" value="VDP52431.1"/>
    <property type="molecule type" value="Genomic_DNA"/>
</dbReference>
<dbReference type="Pfam" id="PF22914">
    <property type="entry name" value="Fibulin_C"/>
    <property type="match status" value="1"/>
</dbReference>
<evidence type="ECO:0000313" key="5">
    <source>
        <dbReference type="WBParaSite" id="SBAD_0001328701-mRNA-1"/>
    </source>
</evidence>
<keyword evidence="4" id="KW-1185">Reference proteome</keyword>
<evidence type="ECO:0000256" key="1">
    <source>
        <dbReference type="ARBA" id="ARBA00022737"/>
    </source>
</evidence>
<sequence length="138" mass="15317">MCLPNDQRCLDSPISISNNFIALPSNLKFREYGLNALPLFTMKGPQTTTTSVQFELVMRNVSSPDRALPLASRQSFLLQKGQETNSAIVALVESLQGPQDVQVDLVMHVRHAFLIFGGKAIARLTLHVSENEQTLIEH</sequence>
<dbReference type="AlphaFoldDB" id="A0A183JAH6"/>
<gene>
    <name evidence="3" type="ORF">SBAD_LOCUS12874</name>
</gene>
<dbReference type="Proteomes" id="UP000270296">
    <property type="component" value="Unassembled WGS sequence"/>
</dbReference>